<organism evidence="1">
    <name type="scientific">Arion vulgaris</name>
    <dbReference type="NCBI Taxonomy" id="1028688"/>
    <lineage>
        <taxon>Eukaryota</taxon>
        <taxon>Metazoa</taxon>
        <taxon>Spiralia</taxon>
        <taxon>Lophotrochozoa</taxon>
        <taxon>Mollusca</taxon>
        <taxon>Gastropoda</taxon>
        <taxon>Heterobranchia</taxon>
        <taxon>Euthyneura</taxon>
        <taxon>Panpulmonata</taxon>
        <taxon>Eupulmonata</taxon>
        <taxon>Stylommatophora</taxon>
        <taxon>Helicina</taxon>
        <taxon>Arionoidea</taxon>
        <taxon>Arionidae</taxon>
        <taxon>Arion</taxon>
    </lineage>
</organism>
<dbReference type="AlphaFoldDB" id="A0A0B7BTH2"/>
<feature type="non-terminal residue" evidence="1">
    <location>
        <position position="1"/>
    </location>
</feature>
<accession>A0A0B7BTH2</accession>
<sequence>CFISEEIDSQRGCQYIMSIGLQENNNLVFVQNWSNSVLRVASKKLKTDRYLF</sequence>
<evidence type="ECO:0000313" key="1">
    <source>
        <dbReference type="EMBL" id="CEK96489.1"/>
    </source>
</evidence>
<protein>
    <submittedName>
        <fullName evidence="1">Uncharacterized protein</fullName>
    </submittedName>
</protein>
<dbReference type="EMBL" id="HACG01049624">
    <property type="protein sequence ID" value="CEK96489.1"/>
    <property type="molecule type" value="Transcribed_RNA"/>
</dbReference>
<name>A0A0B7BTH2_9EUPU</name>
<reference evidence="1" key="1">
    <citation type="submission" date="2014-12" db="EMBL/GenBank/DDBJ databases">
        <title>Insight into the proteome of Arion vulgaris.</title>
        <authorList>
            <person name="Aradska J."/>
            <person name="Bulat T."/>
            <person name="Smidak R."/>
            <person name="Sarate P."/>
            <person name="Gangsoo J."/>
            <person name="Sialana F."/>
            <person name="Bilban M."/>
            <person name="Lubec G."/>
        </authorList>
    </citation>
    <scope>NUCLEOTIDE SEQUENCE</scope>
    <source>
        <tissue evidence="1">Skin</tissue>
    </source>
</reference>
<proteinExistence type="predicted"/>
<gene>
    <name evidence="1" type="primary">ORF212271</name>
</gene>